<dbReference type="PANTHER" id="PTHR22946">
    <property type="entry name" value="DIENELACTONE HYDROLASE DOMAIN-CONTAINING PROTEIN-RELATED"/>
    <property type="match status" value="1"/>
</dbReference>
<keyword evidence="2" id="KW-0456">Lyase</keyword>
<organism evidence="2 3">
    <name type="scientific">Phocaeicola intestinalis</name>
    <dbReference type="NCBI Taxonomy" id="2762212"/>
    <lineage>
        <taxon>Bacteria</taxon>
        <taxon>Pseudomonadati</taxon>
        <taxon>Bacteroidota</taxon>
        <taxon>Bacteroidia</taxon>
        <taxon>Bacteroidales</taxon>
        <taxon>Bacteroidaceae</taxon>
        <taxon>Phocaeicola</taxon>
    </lineage>
</organism>
<dbReference type="Gene3D" id="3.40.50.1820">
    <property type="entry name" value="alpha/beta hydrolase"/>
    <property type="match status" value="1"/>
</dbReference>
<evidence type="ECO:0000256" key="1">
    <source>
        <dbReference type="SAM" id="SignalP"/>
    </source>
</evidence>
<dbReference type="SUPFAM" id="SSF53474">
    <property type="entry name" value="alpha/beta-Hydrolases"/>
    <property type="match status" value="1"/>
</dbReference>
<dbReference type="InterPro" id="IPR029058">
    <property type="entry name" value="AB_hydrolase_fold"/>
</dbReference>
<protein>
    <submittedName>
        <fullName evidence="2">Pectate lyase</fullName>
        <ecNumber evidence="2">4.2.2.2</ecNumber>
    </submittedName>
</protein>
<dbReference type="Gene3D" id="1.50.10.20">
    <property type="match status" value="1"/>
</dbReference>
<dbReference type="EMBL" id="JACSPP010000050">
    <property type="protein sequence ID" value="MBD8041405.1"/>
    <property type="molecule type" value="Genomic_DNA"/>
</dbReference>
<keyword evidence="3" id="KW-1185">Reference proteome</keyword>
<dbReference type="InterPro" id="IPR050261">
    <property type="entry name" value="FrsA_esterase"/>
</dbReference>
<dbReference type="EC" id="4.2.2.2" evidence="2"/>
<dbReference type="Proteomes" id="UP000620874">
    <property type="component" value="Unassembled WGS sequence"/>
</dbReference>
<proteinExistence type="predicted"/>
<reference evidence="2 3" key="1">
    <citation type="submission" date="2020-08" db="EMBL/GenBank/DDBJ databases">
        <title>A Genomic Blueprint of the Chicken Gut Microbiome.</title>
        <authorList>
            <person name="Gilroy R."/>
            <person name="Ravi A."/>
            <person name="Getino M."/>
            <person name="Pursley I."/>
            <person name="Horton D.L."/>
            <person name="Alikhan N.-F."/>
            <person name="Baker D."/>
            <person name="Gharbi K."/>
            <person name="Hall N."/>
            <person name="Watson M."/>
            <person name="Adriaenssens E.M."/>
            <person name="Foster-Nyarko E."/>
            <person name="Jarju S."/>
            <person name="Secka A."/>
            <person name="Antonio M."/>
            <person name="Oren A."/>
            <person name="Chaudhuri R."/>
            <person name="La Ragione R.M."/>
            <person name="Hildebrand F."/>
            <person name="Pallen M.J."/>
        </authorList>
    </citation>
    <scope>NUCLEOTIDE SEQUENCE [LARGE SCALE GENOMIC DNA]</scope>
    <source>
        <strain evidence="2 3">Sa1CVN1</strain>
    </source>
</reference>
<sequence length="728" mass="83577">MKNQLLCLLICGLASFAHAQDIPSLKSMDDGIHHWNLGHPVRNYARYAPEQYKEIANNFIAYQNQDGGWPKNIDWLAILPPDSVYSTLSDRYKRSTLDNRNTYSQIDYLAHVYTLTRQARYKDAALKGLSYLLKTQKKNGGWRGWDVDAITYNDEVTTGVLELFLRINEGDIHYTWLDDTMRKKIHQAFWKGIDMILHTQYVQNGTKTVWGQQHDNKTLLPTHARSFELPSLVSSESCSILRLLMHIPHPTPPVIDAVKAGISWLEKSAIQGIRIEKVPIDKTQITNAEYPYDRIVVEDAKAPRIWARFYELDTNRPFMANRNGKKVYQLKDVAPERRVGYAWYTYVPEAILQAYPVWIKKIEAEQAYTGYETINDMPIFYQELKQTLTYPLAWGNAPEKDFSRWREQARRKLLECMQPAPPESAFDMKVIESEQREGYTAQKIVFNISKWSRVPAYLLVPEGKGPFPAILLLHDHGAHFTIGKEKMVRPFHVSEVVQADADDWVTRCYDGQYVGDYLAQHGYIVLAVDALFWGERGRKEYPRYDSQQALSANLLQMGMSWGALITWDDIRSAEFLSSLPNVDKEKVGTMGFSMGAHRAWMTMAATDAVKAGAAVCWMNTTDSLMTLTNNQNKGGSAYAMIIPNLRRYMDYPHVASIACPKPMLFTNGLKDKLFPVDGVKSAYEILHKVWESQGADKHLHTQLYDLPHFCSKEIQQAVLEFFNKEFNH</sequence>
<dbReference type="NCBIfam" id="TIGR02474">
    <property type="entry name" value="pec_lyase"/>
    <property type="match status" value="1"/>
</dbReference>
<dbReference type="Pfam" id="PF09492">
    <property type="entry name" value="Pec_lyase"/>
    <property type="match status" value="1"/>
</dbReference>
<name>A0ABR8YB13_9BACT</name>
<dbReference type="GO" id="GO:0030570">
    <property type="term" value="F:pectate lyase activity"/>
    <property type="evidence" value="ECO:0007669"/>
    <property type="project" value="UniProtKB-EC"/>
</dbReference>
<accession>A0ABR8YB13</accession>
<comment type="caution">
    <text evidence="2">The sequence shown here is derived from an EMBL/GenBank/DDBJ whole genome shotgun (WGS) entry which is preliminary data.</text>
</comment>
<dbReference type="PANTHER" id="PTHR22946:SF8">
    <property type="entry name" value="ACETYL XYLAN ESTERASE DOMAIN-CONTAINING PROTEIN"/>
    <property type="match status" value="1"/>
</dbReference>
<gene>
    <name evidence="2" type="primary">pelA</name>
    <name evidence="2" type="ORF">H9625_13345</name>
</gene>
<feature type="signal peptide" evidence="1">
    <location>
        <begin position="1"/>
        <end position="19"/>
    </location>
</feature>
<keyword evidence="1" id="KW-0732">Signal</keyword>
<dbReference type="InterPro" id="IPR012669">
    <property type="entry name" value="Pectate_lyase"/>
</dbReference>
<evidence type="ECO:0000313" key="3">
    <source>
        <dbReference type="Proteomes" id="UP000620874"/>
    </source>
</evidence>
<dbReference type="SUPFAM" id="SSF81853">
    <property type="entry name" value="Family 10 polysaccharide lyase"/>
    <property type="match status" value="1"/>
</dbReference>
<evidence type="ECO:0000313" key="2">
    <source>
        <dbReference type="EMBL" id="MBD8041405.1"/>
    </source>
</evidence>
<feature type="chain" id="PRO_5047486001" evidence="1">
    <location>
        <begin position="20"/>
        <end position="728"/>
    </location>
</feature>
<dbReference type="Pfam" id="PF12715">
    <property type="entry name" value="Abhydrolase_7"/>
    <property type="match status" value="1"/>
</dbReference>
<dbReference type="InterPro" id="IPR025890">
    <property type="entry name" value="Abhydrolase_bac"/>
</dbReference>